<name>A0A7W9AJY0_9SPHN</name>
<evidence type="ECO:0000256" key="1">
    <source>
        <dbReference type="SAM" id="SignalP"/>
    </source>
</evidence>
<evidence type="ECO:0000313" key="2">
    <source>
        <dbReference type="EMBL" id="MBB5687055.1"/>
    </source>
</evidence>
<protein>
    <recommendedName>
        <fullName evidence="4">TraB/GumN family protein</fullName>
    </recommendedName>
</protein>
<keyword evidence="1" id="KW-0732">Signal</keyword>
<dbReference type="RefSeq" id="WP_246350827.1">
    <property type="nucleotide sequence ID" value="NZ_JACIJC010000005.1"/>
</dbReference>
<feature type="signal peptide" evidence="1">
    <location>
        <begin position="1"/>
        <end position="21"/>
    </location>
</feature>
<dbReference type="PANTHER" id="PTHR40590:SF1">
    <property type="entry name" value="CYTOPLASMIC PROTEIN"/>
    <property type="match status" value="1"/>
</dbReference>
<dbReference type="CDD" id="cd14789">
    <property type="entry name" value="Tiki"/>
    <property type="match status" value="1"/>
</dbReference>
<proteinExistence type="predicted"/>
<evidence type="ECO:0000313" key="3">
    <source>
        <dbReference type="Proteomes" id="UP000549617"/>
    </source>
</evidence>
<comment type="caution">
    <text evidence="2">The sequence shown here is derived from an EMBL/GenBank/DDBJ whole genome shotgun (WGS) entry which is preliminary data.</text>
</comment>
<dbReference type="Proteomes" id="UP000549617">
    <property type="component" value="Unassembled WGS sequence"/>
</dbReference>
<dbReference type="InterPro" id="IPR002816">
    <property type="entry name" value="TraB/PrgY/GumN_fam"/>
</dbReference>
<reference evidence="2 3" key="1">
    <citation type="submission" date="2020-08" db="EMBL/GenBank/DDBJ databases">
        <title>Genomic Encyclopedia of Type Strains, Phase IV (KMG-IV): sequencing the most valuable type-strain genomes for metagenomic binning, comparative biology and taxonomic classification.</title>
        <authorList>
            <person name="Goeker M."/>
        </authorList>
    </citation>
    <scope>NUCLEOTIDE SEQUENCE [LARGE SCALE GENOMIC DNA]</scope>
    <source>
        <strain evidence="2 3">DSM 25079</strain>
    </source>
</reference>
<keyword evidence="3" id="KW-1185">Reference proteome</keyword>
<dbReference type="Pfam" id="PF01963">
    <property type="entry name" value="TraB_PrgY_gumN"/>
    <property type="match status" value="1"/>
</dbReference>
<dbReference type="InterPro" id="IPR047111">
    <property type="entry name" value="YbaP-like"/>
</dbReference>
<gene>
    <name evidence="2" type="ORF">FHS49_003083</name>
</gene>
<feature type="chain" id="PRO_5030893075" description="TraB/GumN family protein" evidence="1">
    <location>
        <begin position="22"/>
        <end position="299"/>
    </location>
</feature>
<organism evidence="2 3">
    <name type="scientific">Sphingobium boeckii</name>
    <dbReference type="NCBI Taxonomy" id="1082345"/>
    <lineage>
        <taxon>Bacteria</taxon>
        <taxon>Pseudomonadati</taxon>
        <taxon>Pseudomonadota</taxon>
        <taxon>Alphaproteobacteria</taxon>
        <taxon>Sphingomonadales</taxon>
        <taxon>Sphingomonadaceae</taxon>
        <taxon>Sphingobium</taxon>
    </lineage>
</organism>
<dbReference type="EMBL" id="JACIJC010000005">
    <property type="protein sequence ID" value="MBB5687055.1"/>
    <property type="molecule type" value="Genomic_DNA"/>
</dbReference>
<evidence type="ECO:0008006" key="4">
    <source>
        <dbReference type="Google" id="ProtNLM"/>
    </source>
</evidence>
<sequence length="299" mass="32114">MKRRLTALAAMLLIGSAPALAQAPAVRLVDADPALWVVKDADTTIYLFGTIHVLKPGLSWFDDAVKTAFDASGELVIEMVTPSDAAMLGKVNQYAVDPQKRALTTRLSDTDRTAYLAAIEAHHIPYQAFEAFKPWFVAVTIGILPLQNAGYGAANGVETVLTEAATAAGKPVSGLETVDEQLGLFDALPEADQIIYLNATVKGMPDMVAQIDSLVALWARGKTRKLATDMNEADGMTPALNKLLLADRNMRWADWIAARLEAPGTVFVAVGSGHLAGRDSVQAKLKAMKLKAVRVKYKN</sequence>
<dbReference type="PANTHER" id="PTHR40590">
    <property type="entry name" value="CYTOPLASMIC PROTEIN-RELATED"/>
    <property type="match status" value="1"/>
</dbReference>
<accession>A0A7W9AJY0</accession>
<dbReference type="AlphaFoldDB" id="A0A7W9AJY0"/>